<dbReference type="OrthoDB" id="10658430at2759"/>
<evidence type="ECO:0000256" key="5">
    <source>
        <dbReference type="SAM" id="MobiDB-lite"/>
    </source>
</evidence>
<evidence type="ECO:0000256" key="1">
    <source>
        <dbReference type="ARBA" id="ARBA00004370"/>
    </source>
</evidence>
<dbReference type="Proteomes" id="UP000002729">
    <property type="component" value="Unassembled WGS sequence"/>
</dbReference>
<dbReference type="RefSeq" id="XP_009038790.1">
    <property type="nucleotide sequence ID" value="XM_009040542.1"/>
</dbReference>
<dbReference type="GeneID" id="20225378"/>
<evidence type="ECO:0000256" key="3">
    <source>
        <dbReference type="ARBA" id="ARBA00022989"/>
    </source>
</evidence>
<dbReference type="PANTHER" id="PTHR11319">
    <property type="entry name" value="G PROTEIN-COUPLED RECEPTOR-RELATED"/>
    <property type="match status" value="1"/>
</dbReference>
<accession>F0YE82</accession>
<feature type="transmembrane region" description="Helical" evidence="6">
    <location>
        <begin position="995"/>
        <end position="1013"/>
    </location>
</feature>
<name>F0YE82_AURAN</name>
<keyword evidence="3 6" id="KW-1133">Transmembrane helix</keyword>
<dbReference type="InterPro" id="IPR028082">
    <property type="entry name" value="Peripla_BP_I"/>
</dbReference>
<feature type="transmembrane region" description="Helical" evidence="6">
    <location>
        <begin position="776"/>
        <end position="796"/>
    </location>
</feature>
<keyword evidence="2 6" id="KW-0812">Transmembrane</keyword>
<protein>
    <recommendedName>
        <fullName evidence="8">Receptor ligand binding region domain-containing protein</fullName>
    </recommendedName>
</protein>
<feature type="transmembrane region" description="Helical" evidence="6">
    <location>
        <begin position="748"/>
        <end position="769"/>
    </location>
</feature>
<evidence type="ECO:0000313" key="9">
    <source>
        <dbReference type="EMBL" id="EGB06618.1"/>
    </source>
</evidence>
<dbReference type="Gene3D" id="2.10.50.10">
    <property type="entry name" value="Tumor Necrosis Factor Receptor, subunit A, domain 2"/>
    <property type="match status" value="1"/>
</dbReference>
<feature type="region of interest" description="Disordered" evidence="5">
    <location>
        <begin position="1343"/>
        <end position="1483"/>
    </location>
</feature>
<evidence type="ECO:0000256" key="6">
    <source>
        <dbReference type="SAM" id="Phobius"/>
    </source>
</evidence>
<dbReference type="GO" id="GO:0016020">
    <property type="term" value="C:membrane"/>
    <property type="evidence" value="ECO:0007669"/>
    <property type="project" value="UniProtKB-SubCell"/>
</dbReference>
<dbReference type="SUPFAM" id="SSF53822">
    <property type="entry name" value="Periplasmic binding protein-like I"/>
    <property type="match status" value="1"/>
</dbReference>
<evidence type="ECO:0000259" key="8">
    <source>
        <dbReference type="Pfam" id="PF01094"/>
    </source>
</evidence>
<dbReference type="PANTHER" id="PTHR11319:SF35">
    <property type="entry name" value="OUTER MEMBRANE PROTEIN PMPC-RELATED"/>
    <property type="match status" value="1"/>
</dbReference>
<keyword evidence="7" id="KW-0732">Signal</keyword>
<gene>
    <name evidence="9" type="ORF">AURANDRAFT_65528</name>
</gene>
<feature type="domain" description="Receptor ligand binding region" evidence="8">
    <location>
        <begin position="83"/>
        <end position="439"/>
    </location>
</feature>
<feature type="transmembrane region" description="Helical" evidence="6">
    <location>
        <begin position="882"/>
        <end position="907"/>
    </location>
</feature>
<feature type="transmembrane region" description="Helical" evidence="6">
    <location>
        <begin position="717"/>
        <end position="736"/>
    </location>
</feature>
<feature type="compositionally biased region" description="Basic and acidic residues" evidence="5">
    <location>
        <begin position="1382"/>
        <end position="1392"/>
    </location>
</feature>
<feature type="transmembrane region" description="Helical" evidence="6">
    <location>
        <begin position="1025"/>
        <end position="1044"/>
    </location>
</feature>
<feature type="signal peptide" evidence="7">
    <location>
        <begin position="1"/>
        <end position="26"/>
    </location>
</feature>
<organism evidence="10">
    <name type="scientific">Aureococcus anophagefferens</name>
    <name type="common">Harmful bloom alga</name>
    <dbReference type="NCBI Taxonomy" id="44056"/>
    <lineage>
        <taxon>Eukaryota</taxon>
        <taxon>Sar</taxon>
        <taxon>Stramenopiles</taxon>
        <taxon>Ochrophyta</taxon>
        <taxon>Pelagophyceae</taxon>
        <taxon>Pelagomonadales</taxon>
        <taxon>Pelagomonadaceae</taxon>
        <taxon>Aureococcus</taxon>
    </lineage>
</organism>
<dbReference type="EMBL" id="GL833134">
    <property type="protein sequence ID" value="EGB06618.1"/>
    <property type="molecule type" value="Genomic_DNA"/>
</dbReference>
<keyword evidence="10" id="KW-1185">Reference proteome</keyword>
<dbReference type="SUPFAM" id="SSF57184">
    <property type="entry name" value="Growth factor receptor domain"/>
    <property type="match status" value="1"/>
</dbReference>
<comment type="subcellular location">
    <subcellularLocation>
        <location evidence="1">Membrane</location>
    </subcellularLocation>
</comment>
<dbReference type="InParanoid" id="F0YE82"/>
<keyword evidence="4 6" id="KW-0472">Membrane</keyword>
<proteinExistence type="predicted"/>
<reference evidence="9 10" key="1">
    <citation type="journal article" date="2011" name="Proc. Natl. Acad. Sci. U.S.A.">
        <title>Niche of harmful alga Aureococcus anophagefferens revealed through ecogenomics.</title>
        <authorList>
            <person name="Gobler C.J."/>
            <person name="Berry D.L."/>
            <person name="Dyhrman S.T."/>
            <person name="Wilhelm S.W."/>
            <person name="Salamov A."/>
            <person name="Lobanov A.V."/>
            <person name="Zhang Y."/>
            <person name="Collier J.L."/>
            <person name="Wurch L.L."/>
            <person name="Kustka A.B."/>
            <person name="Dill B.D."/>
            <person name="Shah M."/>
            <person name="VerBerkmoes N.C."/>
            <person name="Kuo A."/>
            <person name="Terry A."/>
            <person name="Pangilinan J."/>
            <person name="Lindquist E.A."/>
            <person name="Lucas S."/>
            <person name="Paulsen I.T."/>
            <person name="Hattenrath-Lehmann T.K."/>
            <person name="Talmage S.C."/>
            <person name="Walker E.A."/>
            <person name="Koch F."/>
            <person name="Burson A.M."/>
            <person name="Marcoval M.A."/>
            <person name="Tang Y.Z."/>
            <person name="Lecleir G.R."/>
            <person name="Coyne K.J."/>
            <person name="Berg G.M."/>
            <person name="Bertrand E.M."/>
            <person name="Saito M.A."/>
            <person name="Gladyshev V.N."/>
            <person name="Grigoriev I.V."/>
        </authorList>
    </citation>
    <scope>NUCLEOTIDE SEQUENCE [LARGE SCALE GENOMIC DNA]</scope>
    <source>
        <strain evidence="10">CCMP 1984</strain>
    </source>
</reference>
<feature type="compositionally biased region" description="Acidic residues" evidence="5">
    <location>
        <begin position="1431"/>
        <end position="1442"/>
    </location>
</feature>
<evidence type="ECO:0000256" key="4">
    <source>
        <dbReference type="ARBA" id="ARBA00023136"/>
    </source>
</evidence>
<feature type="chain" id="PRO_5003260968" description="Receptor ligand binding region domain-containing protein" evidence="7">
    <location>
        <begin position="27"/>
        <end position="1483"/>
    </location>
</feature>
<feature type="transmembrane region" description="Helical" evidence="6">
    <location>
        <begin position="686"/>
        <end position="705"/>
    </location>
</feature>
<dbReference type="InterPro" id="IPR009030">
    <property type="entry name" value="Growth_fac_rcpt_cys_sf"/>
</dbReference>
<evidence type="ECO:0000256" key="2">
    <source>
        <dbReference type="ARBA" id="ARBA00022692"/>
    </source>
</evidence>
<dbReference type="Pfam" id="PF01094">
    <property type="entry name" value="ANF_receptor"/>
    <property type="match status" value="1"/>
</dbReference>
<dbReference type="KEGG" id="aaf:AURANDRAFT_65528"/>
<feature type="transmembrane region" description="Helical" evidence="6">
    <location>
        <begin position="946"/>
        <end position="975"/>
    </location>
</feature>
<evidence type="ECO:0000256" key="7">
    <source>
        <dbReference type="SAM" id="SignalP"/>
    </source>
</evidence>
<evidence type="ECO:0000313" key="10">
    <source>
        <dbReference type="Proteomes" id="UP000002729"/>
    </source>
</evidence>
<sequence>MVRQQPRCAGAAALLALVAALPPAGAVELQLGALLPFTDQAGGVYEDGMQRSVAVAYLEAARDFNARDGSLVAAFANFSDCAYTLNVSVADTGDSPGSFPSAVYDAAGAPYDAYLSGRSLTTVAVAATYTGLASRLLVSSSATAAAFTNSGSFPYFARTCPVDYNAAIAVADLLHAYGYTTFGIVVDDTDPATGNVATNVASSAELRAYGISASVSVPIYDFSDADETEAMLEVLVDQGVKIIVAVVFAQNFPALVDAAEAVGLFNPKTLWIFVEFHGAGPRGTRIFNTTSMCAYANVSTRGAGAVSDATLVAYASSTKGALRVHATPDMPQVGTWDAWVDRWATLDPADYEPALSAAGAAARLGAGYFDDAANRSLETGYAYDAVAAIGIAVCALDAAGEAEVVLADGGLFTDAVQDVDFVGVSGRVALKGTDRRPRYAPYAVTNVRANGTVDYVATVQNHSWFYNDMALPQYPFRQVVYYDGTSTIVNDTEPDCAKIGYFNRTTYTCEQCAPGSEPDGTNLYCEPCAPGYARAGGDGACGACAGDFSYQPDAGAAACLSCPVATVKLTTNAGLSADECVCMKGYYSSESTWNSTQWKRSGLPGVPCYSCPEGATCDGGDAMPVNKKDFWGTPRQPFRFYECEYGHCRSDFRCDAGYRGRMCSELIHEEYFTLSVLPPMTCPESAAARGALVVFGYAVLVGVWLHVNSAYLARYRVLLVYIYFLQIMAVVMRFNYENLPNHAPPVQIVRMLLDLSLFDFAVFMPTCVLELTELGAFGLQFLFIFFGFAFLFLPVLREMFTKFVEEWSYRNWEAIKKSLDFYEGDFGEKIYRRIGVFLTLLDVQRPLMTYVALQMLRCDRYYDEKTYFRADPMLKCEADRRAVLGLAAGFIFAVFSVGLPLASYVCIHYEYKVHRGVHMPHIQALYGWSFGDFRVPYHAARFHKQYLVWAVCLISALFDEILVELVAITACMYPATVIHCVTQPYSSSILNRVETLGLSVTIAAVLLGFLACLDDHTTRFRGSFIYGTFLIHAIFFAVVMLCAYKESEELKIEAATAASLHEKICELFAKDDAANEKRKLEIARRRHEVQPPKTGCCGAAAKALGRVARGRASLVEVLAGDDLDDLPYRTQQGIEAMQEVLRTFNTTVFQMTIDSVERTNEDLEKFVRVAEDMRFLVSDVSFTSSYSADPISHFWRNLSSQNKGIIDFVAKLKEAERIVFFGVLVRLQRYLADPAPSNSAMHDLVQDEDRSSVLYYLLGAKEARFEDCVALLRDLVGACASHHHTWFDELVFLPKSVHHVDRSKVLAKRRASISLDDVAGDEKKLIAKFRASENRACAEAQHICAARDEPPAPATPEKKKKKEPAPREATPPPEAPEPEPEPEAKEEAKEEEAPPTPEPQSSWLFGDDAGATRDSQPSAALLEAAKAQESALDDGDAVEDAGDAPSSALCGAMFAGGDDAPPPRLPGKKTPKRPRGRSRGRAR</sequence>
<dbReference type="Gene3D" id="3.40.50.2300">
    <property type="match status" value="2"/>
</dbReference>
<feature type="compositionally biased region" description="Basic residues" evidence="5">
    <location>
        <begin position="1466"/>
        <end position="1483"/>
    </location>
</feature>
<dbReference type="InterPro" id="IPR001828">
    <property type="entry name" value="ANF_lig-bd_rcpt"/>
</dbReference>